<dbReference type="Pfam" id="PF11452">
    <property type="entry name" value="DUF3000"/>
    <property type="match status" value="1"/>
</dbReference>
<name>A0A1G9MKD7_9ACTN</name>
<dbReference type="AlphaFoldDB" id="A0A1G9MKD7"/>
<gene>
    <name evidence="1" type="ORF">SAMN04488242_2682</name>
</gene>
<accession>A0A1G9MKD7</accession>
<dbReference type="OrthoDB" id="3210980at2"/>
<dbReference type="InterPro" id="IPR021555">
    <property type="entry name" value="DUF3000"/>
</dbReference>
<keyword evidence="2" id="KW-1185">Reference proteome</keyword>
<protein>
    <recommendedName>
        <fullName evidence="3">DUF3000 domain-containing protein</fullName>
    </recommendedName>
</protein>
<dbReference type="Proteomes" id="UP000199475">
    <property type="component" value="Unassembled WGS sequence"/>
</dbReference>
<evidence type="ECO:0008006" key="3">
    <source>
        <dbReference type="Google" id="ProtNLM"/>
    </source>
</evidence>
<dbReference type="STRING" id="686624.SAMN04488242_2682"/>
<proteinExistence type="predicted"/>
<evidence type="ECO:0000313" key="2">
    <source>
        <dbReference type="Proteomes" id="UP000199475"/>
    </source>
</evidence>
<evidence type="ECO:0000313" key="1">
    <source>
        <dbReference type="EMBL" id="SDL74543.1"/>
    </source>
</evidence>
<dbReference type="RefSeq" id="WP_093253127.1">
    <property type="nucleotide sequence ID" value="NZ_FNGP01000005.1"/>
</dbReference>
<dbReference type="EMBL" id="FNGP01000005">
    <property type="protein sequence ID" value="SDL74543.1"/>
    <property type="molecule type" value="Genomic_DNA"/>
</dbReference>
<organism evidence="1 2">
    <name type="scientific">Tessaracoccus oleiagri</name>
    <dbReference type="NCBI Taxonomy" id="686624"/>
    <lineage>
        <taxon>Bacteria</taxon>
        <taxon>Bacillati</taxon>
        <taxon>Actinomycetota</taxon>
        <taxon>Actinomycetes</taxon>
        <taxon>Propionibacteriales</taxon>
        <taxon>Propionibacteriaceae</taxon>
        <taxon>Tessaracoccus</taxon>
    </lineage>
</organism>
<sequence length="190" mass="20979">MSKVTPLAPEAFHRALEEFRRMRWRRELSIDEIGSPQRIAPHSLAIAGELRDDERTVSSGRLILLHDPQGNDAWHGTFRLVTYARAEVDLEMVADPLLPEVAWSWFEDALSAHGCDATQLAGTVTASYGRSFGEMAGDADTAEVELRSSWTPLLDDHHPLTPHLLAWQELLGLVAGEPPLPAGVSMLAPR</sequence>
<reference evidence="1 2" key="1">
    <citation type="submission" date="2016-10" db="EMBL/GenBank/DDBJ databases">
        <authorList>
            <person name="de Groot N.N."/>
        </authorList>
    </citation>
    <scope>NUCLEOTIDE SEQUENCE [LARGE SCALE GENOMIC DNA]</scope>
    <source>
        <strain evidence="1 2">CGMCC 1.9159</strain>
    </source>
</reference>